<evidence type="ECO:0000256" key="7">
    <source>
        <dbReference type="PROSITE-ProRule" id="PRU01373"/>
    </source>
</evidence>
<dbReference type="InParanoid" id="A0A6M4H2S5"/>
<dbReference type="GO" id="GO:0016740">
    <property type="term" value="F:transferase activity"/>
    <property type="evidence" value="ECO:0007669"/>
    <property type="project" value="UniProtKB-KW"/>
</dbReference>
<dbReference type="SUPFAM" id="SSF47090">
    <property type="entry name" value="PGBD-like"/>
    <property type="match status" value="1"/>
</dbReference>
<dbReference type="InterPro" id="IPR002477">
    <property type="entry name" value="Peptidoglycan-bd-like"/>
</dbReference>
<keyword evidence="6 7" id="KW-0961">Cell wall biogenesis/degradation</keyword>
<feature type="active site" description="Proton donor/acceptor" evidence="7">
    <location>
        <position position="266"/>
    </location>
</feature>
<dbReference type="InterPro" id="IPR036366">
    <property type="entry name" value="PGBDSf"/>
</dbReference>
<dbReference type="KEGG" id="upl:DSM104440_00616"/>
<dbReference type="UniPathway" id="UPA00219"/>
<evidence type="ECO:0000256" key="2">
    <source>
        <dbReference type="ARBA" id="ARBA00005992"/>
    </source>
</evidence>
<dbReference type="GO" id="GO:0071972">
    <property type="term" value="F:peptidoglycan L,D-transpeptidase activity"/>
    <property type="evidence" value="ECO:0007669"/>
    <property type="project" value="TreeGrafter"/>
</dbReference>
<dbReference type="GO" id="GO:0071555">
    <property type="term" value="P:cell wall organization"/>
    <property type="evidence" value="ECO:0007669"/>
    <property type="project" value="UniProtKB-UniRule"/>
</dbReference>
<evidence type="ECO:0000256" key="4">
    <source>
        <dbReference type="ARBA" id="ARBA00022960"/>
    </source>
</evidence>
<feature type="active site" description="Nucleophile" evidence="7">
    <location>
        <position position="282"/>
    </location>
</feature>
<dbReference type="InterPro" id="IPR005490">
    <property type="entry name" value="LD_TPept_cat_dom"/>
</dbReference>
<dbReference type="PANTHER" id="PTHR30582:SF30">
    <property type="entry name" value="BLR4375 PROTEIN"/>
    <property type="match status" value="1"/>
</dbReference>
<dbReference type="InterPro" id="IPR050979">
    <property type="entry name" value="LD-transpeptidase"/>
</dbReference>
<evidence type="ECO:0000313" key="10">
    <source>
        <dbReference type="Proteomes" id="UP000503096"/>
    </source>
</evidence>
<dbReference type="RefSeq" id="WP_171160565.1">
    <property type="nucleotide sequence ID" value="NZ_CP053073.1"/>
</dbReference>
<dbReference type="InterPro" id="IPR036365">
    <property type="entry name" value="PGBD-like_sf"/>
</dbReference>
<dbReference type="EMBL" id="CP053073">
    <property type="protein sequence ID" value="QJR13826.1"/>
    <property type="molecule type" value="Genomic_DNA"/>
</dbReference>
<dbReference type="AlphaFoldDB" id="A0A6M4H2S5"/>
<dbReference type="PROSITE" id="PS52029">
    <property type="entry name" value="LD_TPASE"/>
    <property type="match status" value="1"/>
</dbReference>
<keyword evidence="10" id="KW-1185">Reference proteome</keyword>
<dbReference type="Pfam" id="PF01471">
    <property type="entry name" value="PG_binding_1"/>
    <property type="match status" value="1"/>
</dbReference>
<evidence type="ECO:0000256" key="3">
    <source>
        <dbReference type="ARBA" id="ARBA00022679"/>
    </source>
</evidence>
<comment type="similarity">
    <text evidence="2">Belongs to the YkuD family.</text>
</comment>
<evidence type="ECO:0000313" key="9">
    <source>
        <dbReference type="EMBL" id="QJR13826.1"/>
    </source>
</evidence>
<dbReference type="GO" id="GO:0018104">
    <property type="term" value="P:peptidoglycan-protein cross-linking"/>
    <property type="evidence" value="ECO:0007669"/>
    <property type="project" value="TreeGrafter"/>
</dbReference>
<evidence type="ECO:0000256" key="6">
    <source>
        <dbReference type="ARBA" id="ARBA00023316"/>
    </source>
</evidence>
<name>A0A6M4H2S5_9PROT</name>
<dbReference type="Proteomes" id="UP000503096">
    <property type="component" value="Chromosome"/>
</dbReference>
<reference evidence="9 10" key="1">
    <citation type="submission" date="2020-04" db="EMBL/GenBank/DDBJ databases">
        <title>Usitatibacter rugosus gen. nov., sp. nov. and Usitatibacter palustris sp. nov., novel members of Usitatibacteraceae fam. nov. within the order Nitrosomonadales isolated from soil.</title>
        <authorList>
            <person name="Huber K.J."/>
            <person name="Neumann-Schaal M."/>
            <person name="Geppert A."/>
            <person name="Luckner M."/>
            <person name="Wanner G."/>
            <person name="Overmann J."/>
        </authorList>
    </citation>
    <scope>NUCLEOTIDE SEQUENCE [LARGE SCALE GENOMIC DNA]</scope>
    <source>
        <strain evidence="9 10">Swamp67</strain>
    </source>
</reference>
<proteinExistence type="inferred from homology"/>
<evidence type="ECO:0000256" key="5">
    <source>
        <dbReference type="ARBA" id="ARBA00022984"/>
    </source>
</evidence>
<dbReference type="InterPro" id="IPR038063">
    <property type="entry name" value="Transpep_catalytic_dom"/>
</dbReference>
<dbReference type="Pfam" id="PF03734">
    <property type="entry name" value="YkuD"/>
    <property type="match status" value="1"/>
</dbReference>
<dbReference type="CDD" id="cd16913">
    <property type="entry name" value="YkuD_like"/>
    <property type="match status" value="1"/>
</dbReference>
<protein>
    <recommendedName>
        <fullName evidence="8">L,D-TPase catalytic domain-containing protein</fullName>
    </recommendedName>
</protein>
<dbReference type="Gene3D" id="1.10.101.10">
    <property type="entry name" value="PGBD-like superfamily/PGBD"/>
    <property type="match status" value="1"/>
</dbReference>
<organism evidence="9 10">
    <name type="scientific">Usitatibacter palustris</name>
    <dbReference type="NCBI Taxonomy" id="2732487"/>
    <lineage>
        <taxon>Bacteria</taxon>
        <taxon>Pseudomonadati</taxon>
        <taxon>Pseudomonadota</taxon>
        <taxon>Betaproteobacteria</taxon>
        <taxon>Nitrosomonadales</taxon>
        <taxon>Usitatibacteraceae</taxon>
        <taxon>Usitatibacter</taxon>
    </lineage>
</organism>
<keyword evidence="5 7" id="KW-0573">Peptidoglycan synthesis</keyword>
<keyword evidence="3" id="KW-0808">Transferase</keyword>
<comment type="pathway">
    <text evidence="1 7">Cell wall biogenesis; peptidoglycan biosynthesis.</text>
</comment>
<dbReference type="GO" id="GO:0008360">
    <property type="term" value="P:regulation of cell shape"/>
    <property type="evidence" value="ECO:0007669"/>
    <property type="project" value="UniProtKB-UniRule"/>
</dbReference>
<evidence type="ECO:0000256" key="1">
    <source>
        <dbReference type="ARBA" id="ARBA00004752"/>
    </source>
</evidence>
<sequence>MLALIAFTTALSAAAVSDDAKSPPIAQGARGASVVRAQILLDRAWFSPGEIDGGYGDNMRKAVLAFQSARGLKSNGRIDAPTWEALRGDDAHVLTQYTVTEAEALGPFVKIPADMMDRAQLPKLGYESLEEALAEKFHVSPALLRDLNRGKRIKAGDTILVPDVATAKPQPKAASFVLDNARRVLFALDAKAQVLAQFPVSVGKKEPLPVGKWRITTEIRDPEFQYDPELIINSKPGHSKVTIKPGPNNPVGVMWIGLSKPHYGIHGTPQPALVGRTETSGCIHLTNWDALRLSTLASAGASLEVKG</sequence>
<accession>A0A6M4H2S5</accession>
<dbReference type="SUPFAM" id="SSF141523">
    <property type="entry name" value="L,D-transpeptidase catalytic domain-like"/>
    <property type="match status" value="1"/>
</dbReference>
<dbReference type="PANTHER" id="PTHR30582">
    <property type="entry name" value="L,D-TRANSPEPTIDASE"/>
    <property type="match status" value="1"/>
</dbReference>
<keyword evidence="4 7" id="KW-0133">Cell shape</keyword>
<evidence type="ECO:0000259" key="8">
    <source>
        <dbReference type="PROSITE" id="PS52029"/>
    </source>
</evidence>
<gene>
    <name evidence="9" type="ORF">DSM104440_00616</name>
</gene>
<feature type="domain" description="L,D-TPase catalytic" evidence="8">
    <location>
        <begin position="174"/>
        <end position="306"/>
    </location>
</feature>
<dbReference type="Gene3D" id="2.40.440.10">
    <property type="entry name" value="L,D-transpeptidase catalytic domain-like"/>
    <property type="match status" value="1"/>
</dbReference>
<dbReference type="GO" id="GO:0005576">
    <property type="term" value="C:extracellular region"/>
    <property type="evidence" value="ECO:0007669"/>
    <property type="project" value="TreeGrafter"/>
</dbReference>